<feature type="compositionally biased region" description="Basic and acidic residues" evidence="1">
    <location>
        <begin position="17"/>
        <end position="30"/>
    </location>
</feature>
<feature type="compositionally biased region" description="Polar residues" evidence="1">
    <location>
        <begin position="104"/>
        <end position="113"/>
    </location>
</feature>
<sequence>MSQDNKRKVPSCSAKNLELEARTEVSRPLRDPTSNCEVSSSAPAQVPHMLPSFVPRPFPPPALVGVPLEYIIDQLRHLAPHYWDDKESFDCTLIVPVFDHREQTGASPESLASSRRHDPSGLGRRVTEPIVNAVPRITMKLHVDYLSAQSTLLRALFSGTNPIDLINSRRPLTPSRFESSSPKPQPNSPSPMQIRHLPRLLASSPTHPVIYLPVPDPSSIQLLVHWMYFGHTHFIEDSLNTGSVRWEGILRNAEYLGLDSDIKSFLWRWHRSTISPGTTSSSPNDEDDEYDSGSDSDTSMTSMTSDDEDNAAFADSHRGRAGTTRSSSGIMPKS</sequence>
<evidence type="ECO:0000313" key="2">
    <source>
        <dbReference type="EMBL" id="KDQ61136.1"/>
    </source>
</evidence>
<feature type="compositionally biased region" description="Acidic residues" evidence="1">
    <location>
        <begin position="284"/>
        <end position="294"/>
    </location>
</feature>
<organism evidence="2 3">
    <name type="scientific">Jaapia argillacea MUCL 33604</name>
    <dbReference type="NCBI Taxonomy" id="933084"/>
    <lineage>
        <taxon>Eukaryota</taxon>
        <taxon>Fungi</taxon>
        <taxon>Dikarya</taxon>
        <taxon>Basidiomycota</taxon>
        <taxon>Agaricomycotina</taxon>
        <taxon>Agaricomycetes</taxon>
        <taxon>Agaricomycetidae</taxon>
        <taxon>Jaapiales</taxon>
        <taxon>Jaapiaceae</taxon>
        <taxon>Jaapia</taxon>
    </lineage>
</organism>
<evidence type="ECO:0000313" key="3">
    <source>
        <dbReference type="Proteomes" id="UP000027265"/>
    </source>
</evidence>
<keyword evidence="3" id="KW-1185">Reference proteome</keyword>
<feature type="region of interest" description="Disordered" evidence="1">
    <location>
        <begin position="276"/>
        <end position="334"/>
    </location>
</feature>
<protein>
    <recommendedName>
        <fullName evidence="4">BTB domain-containing protein</fullName>
    </recommendedName>
</protein>
<feature type="region of interest" description="Disordered" evidence="1">
    <location>
        <begin position="1"/>
        <end position="41"/>
    </location>
</feature>
<accession>A0A067QET6</accession>
<dbReference type="EMBL" id="KL197713">
    <property type="protein sequence ID" value="KDQ61136.1"/>
    <property type="molecule type" value="Genomic_DNA"/>
</dbReference>
<reference evidence="3" key="1">
    <citation type="journal article" date="2014" name="Proc. Natl. Acad. Sci. U.S.A.">
        <title>Extensive sampling of basidiomycete genomes demonstrates inadequacy of the white-rot/brown-rot paradigm for wood decay fungi.</title>
        <authorList>
            <person name="Riley R."/>
            <person name="Salamov A.A."/>
            <person name="Brown D.W."/>
            <person name="Nagy L.G."/>
            <person name="Floudas D."/>
            <person name="Held B.W."/>
            <person name="Levasseur A."/>
            <person name="Lombard V."/>
            <person name="Morin E."/>
            <person name="Otillar R."/>
            <person name="Lindquist E.A."/>
            <person name="Sun H."/>
            <person name="LaButti K.M."/>
            <person name="Schmutz J."/>
            <person name="Jabbour D."/>
            <person name="Luo H."/>
            <person name="Baker S.E."/>
            <person name="Pisabarro A.G."/>
            <person name="Walton J.D."/>
            <person name="Blanchette R.A."/>
            <person name="Henrissat B."/>
            <person name="Martin F."/>
            <person name="Cullen D."/>
            <person name="Hibbett D.S."/>
            <person name="Grigoriev I.V."/>
        </authorList>
    </citation>
    <scope>NUCLEOTIDE SEQUENCE [LARGE SCALE GENOMIC DNA]</scope>
    <source>
        <strain evidence="3">MUCL 33604</strain>
    </source>
</reference>
<dbReference type="Proteomes" id="UP000027265">
    <property type="component" value="Unassembled WGS sequence"/>
</dbReference>
<feature type="region of interest" description="Disordered" evidence="1">
    <location>
        <begin position="167"/>
        <end position="193"/>
    </location>
</feature>
<dbReference type="Gene3D" id="3.30.710.10">
    <property type="entry name" value="Potassium Channel Kv1.1, Chain A"/>
    <property type="match status" value="1"/>
</dbReference>
<feature type="compositionally biased region" description="Polar residues" evidence="1">
    <location>
        <begin position="323"/>
        <end position="334"/>
    </location>
</feature>
<dbReference type="HOGENOM" id="CLU_068729_0_0_1"/>
<feature type="region of interest" description="Disordered" evidence="1">
    <location>
        <begin position="104"/>
        <end position="124"/>
    </location>
</feature>
<evidence type="ECO:0000256" key="1">
    <source>
        <dbReference type="SAM" id="MobiDB-lite"/>
    </source>
</evidence>
<dbReference type="AlphaFoldDB" id="A0A067QET6"/>
<gene>
    <name evidence="2" type="ORF">JAAARDRAFT_32140</name>
</gene>
<proteinExistence type="predicted"/>
<dbReference type="InterPro" id="IPR011333">
    <property type="entry name" value="SKP1/BTB/POZ_sf"/>
</dbReference>
<name>A0A067QET6_9AGAM</name>
<feature type="compositionally biased region" description="Low complexity" evidence="1">
    <location>
        <begin position="295"/>
        <end position="304"/>
    </location>
</feature>
<dbReference type="InParanoid" id="A0A067QET6"/>
<feature type="compositionally biased region" description="Polar residues" evidence="1">
    <location>
        <begin position="32"/>
        <end position="41"/>
    </location>
</feature>
<evidence type="ECO:0008006" key="4">
    <source>
        <dbReference type="Google" id="ProtNLM"/>
    </source>
</evidence>
<dbReference type="OrthoDB" id="3366352at2759"/>